<dbReference type="RefSeq" id="XP_004347308.2">
    <property type="nucleotide sequence ID" value="XM_004347258.2"/>
</dbReference>
<keyword evidence="5 6" id="KW-0539">Nucleus</keyword>
<gene>
    <name evidence="6" type="primary">MED17</name>
    <name evidence="8" type="ORF">CAOG_004561</name>
</gene>
<evidence type="ECO:0000256" key="1">
    <source>
        <dbReference type="ARBA" id="ARBA00004123"/>
    </source>
</evidence>
<comment type="subcellular location">
    <subcellularLocation>
        <location evidence="1 6">Nucleus</location>
    </subcellularLocation>
</comment>
<keyword evidence="3 6" id="KW-0805">Transcription regulation</keyword>
<organism evidence="8 9">
    <name type="scientific">Capsaspora owczarzaki (strain ATCC 30864)</name>
    <dbReference type="NCBI Taxonomy" id="595528"/>
    <lineage>
        <taxon>Eukaryota</taxon>
        <taxon>Filasterea</taxon>
        <taxon>Capsaspora</taxon>
    </lineage>
</organism>
<evidence type="ECO:0000256" key="4">
    <source>
        <dbReference type="ARBA" id="ARBA00023163"/>
    </source>
</evidence>
<evidence type="ECO:0000256" key="7">
    <source>
        <dbReference type="SAM" id="MobiDB-lite"/>
    </source>
</evidence>
<keyword evidence="4 6" id="KW-0804">Transcription</keyword>
<keyword evidence="9" id="KW-1185">Reference proteome</keyword>
<protein>
    <recommendedName>
        <fullName evidence="6">Mediator of RNA polymerase II transcription subunit 17</fullName>
    </recommendedName>
    <alternativeName>
        <fullName evidence="6">Mediator complex subunit 17</fullName>
    </alternativeName>
</protein>
<dbReference type="Pfam" id="PF10156">
    <property type="entry name" value="Med17"/>
    <property type="match status" value="1"/>
</dbReference>
<evidence type="ECO:0000256" key="5">
    <source>
        <dbReference type="ARBA" id="ARBA00023242"/>
    </source>
</evidence>
<evidence type="ECO:0000256" key="6">
    <source>
        <dbReference type="RuleBase" id="RU364140"/>
    </source>
</evidence>
<comment type="function">
    <text evidence="6">Component of the Mediator complex, a coactivator involved in the regulated transcription of nearly all RNA polymerase II-dependent genes. Mediator functions as a bridge to convey information from gene-specific regulatory proteins to the basal RNA polymerase II transcription machinery. Mediator is recruited to promoters by direct interactions with regulatory proteins and serves as a scaffold for the assembly of a functional preinitiation complex with RNA polymerase II and the general transcription factors.</text>
</comment>
<dbReference type="GO" id="GO:0003712">
    <property type="term" value="F:transcription coregulator activity"/>
    <property type="evidence" value="ECO:0007669"/>
    <property type="project" value="InterPro"/>
</dbReference>
<dbReference type="PANTHER" id="PTHR13114:SF7">
    <property type="entry name" value="MEDIATOR OF RNA POLYMERASE II TRANSCRIPTION SUBUNIT 17"/>
    <property type="match status" value="1"/>
</dbReference>
<dbReference type="OrthoDB" id="10058398at2759"/>
<evidence type="ECO:0000313" key="8">
    <source>
        <dbReference type="EMBL" id="KJE93825.1"/>
    </source>
</evidence>
<name>A0A0D2WQB5_CAPO3</name>
<dbReference type="GO" id="GO:0070847">
    <property type="term" value="C:core mediator complex"/>
    <property type="evidence" value="ECO:0007669"/>
    <property type="project" value="TreeGrafter"/>
</dbReference>
<evidence type="ECO:0000256" key="3">
    <source>
        <dbReference type="ARBA" id="ARBA00023015"/>
    </source>
</evidence>
<sequence>MASERRTADASAATDLGLLPSFDTAADVAASKRIRLAIEPALERTVRTVDAAGVETYDDLQTPTSKLLQVVQYVDFAMAPMDESEEGEAAQEPTGAHSTGAAAETTEPAAPPEWHWKDVQDHIFYAQSESEVLLDLFALTRNKKYLAINHTTAVEAPVPDLAFRVVAKRQLLANAAEALASAAARLENALETEQSFYSQLTSLQQDWRIVQRGQTLGFDVGLRSAGSRHPGSGLYSIRRGDTAASVVIESPPDLQTATRLRFSVSGPGLSATSTILHPPFQGQELSQISSTLEAAQHSNFLREIFSALTSDALEDVSNNANVVGHSITATVDSSTRVQFDLVSSTDSSESSSSPNPVESMLCSSIETFLAQQVRKMHLHASNTLHFPSVYASSRPAPQIQHAKIPVLAPVLAMTRHWIVRQQVAQALDNLSSRVSSIHVATSWMSSSSLDSSTAVLTLGTELLHPGIITIHIQGTQIRCHNSAVPSTELLGLGEFGVYVVFQVCAAMASGLVAEARSLLRRIPSDRVDLGLDNISEWQCITEFPRRILHGPVQLSFRHTVLNRLLVISFDVIQPVSAPKIVLHIEQSDGTVLDLLSVPQPSRRSSTASSPYWVHWSSLPGQTFHERCRFLFSQAAAI</sequence>
<dbReference type="GO" id="GO:0016592">
    <property type="term" value="C:mediator complex"/>
    <property type="evidence" value="ECO:0007669"/>
    <property type="project" value="InterPro"/>
</dbReference>
<dbReference type="InParanoid" id="A0A0D2WQB5"/>
<dbReference type="PhylomeDB" id="A0A0D2WQB5"/>
<dbReference type="InterPro" id="IPR019313">
    <property type="entry name" value="Mediator_Med17"/>
</dbReference>
<dbReference type="EMBL" id="KE346366">
    <property type="protein sequence ID" value="KJE93825.1"/>
    <property type="molecule type" value="Genomic_DNA"/>
</dbReference>
<dbReference type="Proteomes" id="UP000008743">
    <property type="component" value="Unassembled WGS sequence"/>
</dbReference>
<reference evidence="9" key="1">
    <citation type="submission" date="2011-02" db="EMBL/GenBank/DDBJ databases">
        <title>The Genome Sequence of Capsaspora owczarzaki ATCC 30864.</title>
        <authorList>
            <person name="Russ C."/>
            <person name="Cuomo C."/>
            <person name="Burger G."/>
            <person name="Gray M.W."/>
            <person name="Holland P.W.H."/>
            <person name="King N."/>
            <person name="Lang F.B.F."/>
            <person name="Roger A.J."/>
            <person name="Ruiz-Trillo I."/>
            <person name="Young S.K."/>
            <person name="Zeng Q."/>
            <person name="Gargeya S."/>
            <person name="Alvarado L."/>
            <person name="Berlin A."/>
            <person name="Chapman S.B."/>
            <person name="Chen Z."/>
            <person name="Freedman E."/>
            <person name="Gellesch M."/>
            <person name="Goldberg J."/>
            <person name="Griggs A."/>
            <person name="Gujja S."/>
            <person name="Heilman E."/>
            <person name="Heiman D."/>
            <person name="Howarth C."/>
            <person name="Mehta T."/>
            <person name="Neiman D."/>
            <person name="Pearson M."/>
            <person name="Roberts A."/>
            <person name="Saif S."/>
            <person name="Shea T."/>
            <person name="Shenoy N."/>
            <person name="Sisk P."/>
            <person name="Stolte C."/>
            <person name="Sykes S."/>
            <person name="White J."/>
            <person name="Yandava C."/>
            <person name="Haas B."/>
            <person name="Nusbaum C."/>
            <person name="Birren B."/>
        </authorList>
    </citation>
    <scope>NUCLEOTIDE SEQUENCE</scope>
    <source>
        <strain evidence="9">ATCC 30864</strain>
    </source>
</reference>
<proteinExistence type="inferred from homology"/>
<comment type="subunit">
    <text evidence="6">Component of the Mediator complex.</text>
</comment>
<dbReference type="PANTHER" id="PTHR13114">
    <property type="entry name" value="MEDIATOR OF RNA POLYMERASE II TRANSCRIPTION SUBUNIT 17"/>
    <property type="match status" value="1"/>
</dbReference>
<dbReference type="AlphaFoldDB" id="A0A0D2WQB5"/>
<evidence type="ECO:0000256" key="2">
    <source>
        <dbReference type="ARBA" id="ARBA00005635"/>
    </source>
</evidence>
<keyword evidence="6" id="KW-0010">Activator</keyword>
<feature type="region of interest" description="Disordered" evidence="7">
    <location>
        <begin position="82"/>
        <end position="110"/>
    </location>
</feature>
<accession>A0A0D2WQB5</accession>
<comment type="similarity">
    <text evidence="2 6">Belongs to the Mediator complex subunit 17 family.</text>
</comment>
<dbReference type="eggNOG" id="KOG4512">
    <property type="taxonomic scope" value="Eukaryota"/>
</dbReference>
<dbReference type="STRING" id="595528.A0A0D2WQB5"/>
<dbReference type="GO" id="GO:0006357">
    <property type="term" value="P:regulation of transcription by RNA polymerase II"/>
    <property type="evidence" value="ECO:0007669"/>
    <property type="project" value="InterPro"/>
</dbReference>
<feature type="compositionally biased region" description="Low complexity" evidence="7">
    <location>
        <begin position="99"/>
        <end position="108"/>
    </location>
</feature>
<evidence type="ECO:0000313" key="9">
    <source>
        <dbReference type="Proteomes" id="UP000008743"/>
    </source>
</evidence>